<dbReference type="EMBL" id="CYZE01000003">
    <property type="protein sequence ID" value="CUO01919.1"/>
    <property type="molecule type" value="Genomic_DNA"/>
</dbReference>
<evidence type="ECO:0000256" key="3">
    <source>
        <dbReference type="ARBA" id="ARBA00022729"/>
    </source>
</evidence>
<feature type="domain" description="SpaA-like prealbumin fold" evidence="6">
    <location>
        <begin position="3082"/>
        <end position="3169"/>
    </location>
</feature>
<feature type="compositionally biased region" description="Basic and acidic residues" evidence="4">
    <location>
        <begin position="627"/>
        <end position="652"/>
    </location>
</feature>
<feature type="domain" description="SpaA-like prealbumin fold" evidence="6">
    <location>
        <begin position="1709"/>
        <end position="1848"/>
    </location>
</feature>
<feature type="domain" description="SpaA-like prealbumin fold" evidence="6">
    <location>
        <begin position="3372"/>
        <end position="3449"/>
    </location>
</feature>
<keyword evidence="2" id="KW-0964">Secreted</keyword>
<dbReference type="Gene3D" id="2.60.40.10">
    <property type="entry name" value="Immunoglobulins"/>
    <property type="match status" value="14"/>
</dbReference>
<feature type="domain" description="SpaA-like prealbumin fold" evidence="6">
    <location>
        <begin position="2186"/>
        <end position="2292"/>
    </location>
</feature>
<reference evidence="7 8" key="1">
    <citation type="submission" date="2015-09" db="EMBL/GenBank/DDBJ databases">
        <authorList>
            <consortium name="Pathogen Informatics"/>
        </authorList>
    </citation>
    <scope>NUCLEOTIDE SEQUENCE [LARGE SCALE GENOMIC DNA]</scope>
    <source>
        <strain evidence="7 8">2789STDY5608850</strain>
    </source>
</reference>
<dbReference type="RefSeq" id="WP_055654123.1">
    <property type="nucleotide sequence ID" value="NZ_CABIXC010000003.1"/>
</dbReference>
<sequence length="3869" mass="432769">MIRHDSFFKRLKRGGSLFLAVLLALQSFFNVGFSIISADASEGENRGSTFAYYGSQNLLKEGASFPFYGKNHNRVGLWPYGITNVEGGHSAPGYCLEPNKSMRSGTPGTIVTYDLDTDGDNLPLGLTREDAEILWYALSSSGNFEGGISGNGKIGQGHYILGQAATWAIMSGNWNGLDDFRSQMEVLIENLKDPMLAVLTRGALEQFFKQVNGAVEEGAVPTFASKFQSQAPVHKMKENGDGTYSITLEFDGDDWRQSTLVYDLPEGWNVSLEHGRITFTCTTGNPDIGLVRGHFQDGSLGAQYWVKPNSFKIWYPDGWNESSAVDGKQAMITMAGKQESWEVWLSFGKSTTHRGEGDYEIPYTQYLHKETFKRDYVIELEKQCSETGKTLENSTFEVLEKFEFSQLDGTNLEKDQFMKMVPTSEGKFEDLTVCDMGLGTDANGHFSHSDKKLYKYEKTYCGGHPDPVIHYVDGDSDSADEENERRKKKAWDAWQECVDWCEENCDFHSIDEGVARDLMEEDRDEAWSTYIHLKRIYTVRETDARTGYILHDLHNDDVSIEIVEFSSSQSEGEGAITGYYPGNRAVSVREMEDVPQLSKSEKVTDIVQAGMSDEGNQTNDSVTGQEKIPEDKGNEQEPATKEHENTKKHESESSGDTAENGEEGEKEVEAGSEETADTTEIKESDEASQPSMENREESDEEASPEAETQDSGNEAESVEEETITEDLPTVATRSQIGIEKDVATPSNASTYLVSRPASIKAGTGGQWEWDGVQEDSEVAPIEQGSYPSGYIGYAYLVKDHRTEGELHINKRDKELFELEEDSYGKAQADATLEGAVYGLYAAEDIRHPDGKTGVVFSAGELVSIATTDKNGDASFLTITEVSETSREVPNLYTGNEVRNGNGWIGRPLILGSYYIEEISRSEGYERSVTGKNLSESNRTGKPIVLTASGSAYTDGFTHSINEWFEDSYDFTVKYYKTKGFDILLSGLPERVKAYEVTRKETASQEQVITGTERVEKKDAQGNILYRTAEGGEYKLDETGNKIIKLDDSGNPVLSDRALTQTVSAVNRLNDYISSIEREEPSDLDMEESEDIDEDYILWETSSALALSGYKSGLSDYPFKKLKLSGKTNGKMIDEILTFCSSESFWDAYDVDAVYEEAGTWYARIRYGYKALANQPAIYESGSGLLVIRKEYEAGFYYAVYEEGQYDMDGYRFTVEKKELDLEALGQDEILIKTVYAPVYETYAAGEFILDSEGQKIPQMEAVPIYTSQEVVSYEEILTPVKTTAVEGQVSIHVDTDEEFTEGEKHERTYRVVTEQKITEYTATVNVMTTKPAQESGSYLKFPVLFYPGQYEIYEDNGTRKEPVIMLERVIKQAIEVKKDIALDSYEHNTYEIHRDPFTVLFGGYNGTQETKTLPGFFFKLYLRSDLEKTDKLMKKEDGSYDYVTFFKENPDAAFELAIEWDLEKYDADGDMTTVHANRGGGKDDYWGQSRMLPYGTYVLVEQQPTGIPQKHYEIDAPQEVEIPFVPQIDADGTVHDKIPSKEYLYDSAMTPEELTERYQIRFNEETHIIYAHNNDGDFEVFKYGLEPDSRRDCQNETVARYYHYGSISEDAGSADQVYYETYYDRDGTIADYGVTMNGVVTMTGKSTAVDRMYAKALVPWSVLDPRYGEVINDDGDIGNREAGLETDGTFNFISFAVKDFENEFYSSRLRIEKLDSETGENILHEGALFKIYAAKRDVIGNGASGVTGSGDILFDEEGTPLYEEREQIFMQDDTGAEVGVFKAYTTIRDGEVEGEDGSLHTEKQCVGYLETYQPLGAGAYVLVEVEAPDGYVKSKPIAFTVYSDKVEYYEDGNQEKRTQAVKYQYMRPIGADGKTVVEDMHQIIVKNAPTHIEIHKLENRADAVTYRVEGDEKQLKNRGDVDLQYKPNGEFAGFGYVIKRLENGQEKIYVENATLTLYEGLEVKQTGEHEYEKVKVKRNLFGSVIGIQAYDTGVDTDIRQTGTNAAGQAEWDITEEDNPPVDIWYFDLKYDPTELDEQTGILYGLDDWGNRLCMLDSETGMAYVTDKTGAVIVWPLDENGDKIISQSVEVYTNGEGNSSINMDLQPVPDENGLPIYYKDGGVTWIENEWVTDHGACEIARVRQGAYILEETAAPLSDGYVQSAAVGVIVRDVSEKQSYVMEDDYTKIEVSKLDMTSRKEIEGAVLTLYEAYRVYDDSDRGWHLEILRDMEDKPIVAERWVSEGNVPHWIDHIMPGDYILQETRVPTKAGYVTAEDVEVTILETGEVQGYVMEDDHTAVEVLKLDSRTGAVMDNLHRATLALYEAQVDENGEVQYRDDGTILYHQEKKVYEWQTDDGSDVRKTAHQVTIPGGHSYTAYDYEIEQVPGTSQAVCYITETGAMRFEYLPVGKYVLVEEQAPYGYTVAAPVYVPVLDVGSKERVQTITMTDEPIQVLLTKVNVAGGKEISGATVAVYRAKEDGTLAKHQMKDKNGNLLYVTDTDGNLLQDEDGNHIPAMEYEEAYLVERWISGSDGTYTKRDQKEGRIPEGYEIGDLRLHELSQPAAGNYYFVEEQSPFGYVRAAELPFAIVDTLDIQKIELVNELILGQVEIIKTDKRNPEQVLSGARFRLSNLDTNVATILITDSDGRAVSSPVPIGGIGTDGAVSLYHFRIQEVEAPDGYLLDPTVHDFQFNIKTDQYQTLTYQYEAADSPNKVIISKKQLTTKEELPGASLEVRRVTEMVDKDGTAIRIDGDVIESWISTEVPHELECLTEGMYVLIETRAPEGYIEAEKVYFTISGNMTVDDIPMVEMFDDDTKIEIRKVDSETGNPLKGAKMQLILEASGEIIKEWITDETGAIQFFGLPAGVYLVKEVEAPEGYQIPEGPMRITVTKDYKQQTFVMENRMTELMIDKLDEETREPVTGAVLQLTDGGGNQVAKWVTTGEPELIRGLKAGWYILEEIQAADGYLLLKEPVRIEITEKAGIQTVTITNRKLEVEVAKTDKETGENLAGARLQLIRDADGMVLKEWVSGKIPEIFKGLSAGGYTIRELTAPEGYAVTEHLNFCVSGTEEKQEINLVNEKIVVELQKTDTLEGSPVEGAVLQLLKAAGTNEETVMKEWVSGKEPLILTGIPSGIYTIRETQAPEGYVPMEDMKIEILPNQTMQHFDIKNQPIQIEIGKVSGETGKLLGGAVLQLVRDSDGTVIRKWTSRDGEAEHFKNLAGGTYIIREVKAPSGYEKMEPQEIEIKDIEAIQEFVVKNYKITHSGGGGGSTPNHPRPSAEYMELFKIDGRTGQKLAGAKITVYNPDGSVYAEGFTNAAGIFRFKKPLKGAYTFKETEAPEGYYLNEVLHAFAVTEDGTIEGDTTMENYSKTEMIISKVDVTTAEELPGAEIEVTDQDGNHIFSGISDEKGKVYFPVPSPGEYHFRELTAPEGYDRNETVFSFTVFEDGSIIGDNTITDQKHYGTITANYETNRRGEGDLMVGELNHAPKTGDTSYFVGVFMAWLASVVSLLIVSLSKWRKKQNKSKTGIKAGMFLLLVIMVVSTPVMESQAAEDVIENIYEEHQYTTENPDSNEAEKLFEKEIERDGKKYRLSEIRTEVLEEQGKRSSGNSFEIATSPFIDGKVEVRPKEQITRNGITYHLVKSQKEAAVIRAHEVPVSEEVLYEAVEAKDMIPSKIKMTVTDEKTGQMMETIAKISGQTFGGERLDDTFSFSAVFHEYGLDGYWIGDQVFKLSGTEPDFTGYEGQLLSLIEADAEHYTIEAARWEGEVYTDEAGILCRRVVITGTKKVSDCTVMYEGSAYFPEEEGVRLISTYDSGEEEVEQYTMKATGVYIPKKNHGAAVATVIGVTSVGAGTAGYTYYRKKKHNQNV</sequence>
<accession>A0A174BNX1</accession>
<keyword evidence="5" id="KW-1133">Transmembrane helix</keyword>
<feature type="domain" description="SpaA-like prealbumin fold" evidence="6">
    <location>
        <begin position="2815"/>
        <end position="2901"/>
    </location>
</feature>
<feature type="domain" description="SpaA-like prealbumin fold" evidence="6">
    <location>
        <begin position="2906"/>
        <end position="2991"/>
    </location>
</feature>
<evidence type="ECO:0000313" key="8">
    <source>
        <dbReference type="Proteomes" id="UP000095651"/>
    </source>
</evidence>
<dbReference type="SUPFAM" id="SSF49478">
    <property type="entry name" value="Cna protein B-type domain"/>
    <property type="match status" value="3"/>
</dbReference>
<evidence type="ECO:0000256" key="4">
    <source>
        <dbReference type="SAM" id="MobiDB-lite"/>
    </source>
</evidence>
<keyword evidence="3" id="KW-0732">Signal</keyword>
<evidence type="ECO:0000313" key="7">
    <source>
        <dbReference type="EMBL" id="CUO01919.1"/>
    </source>
</evidence>
<feature type="region of interest" description="Disordered" evidence="4">
    <location>
        <begin position="610"/>
        <end position="738"/>
    </location>
</feature>
<dbReference type="PANTHER" id="PTHR36108:SF13">
    <property type="entry name" value="COLOSSIN-B-RELATED"/>
    <property type="match status" value="1"/>
</dbReference>
<feature type="compositionally biased region" description="Acidic residues" evidence="4">
    <location>
        <begin position="696"/>
        <end position="708"/>
    </location>
</feature>
<dbReference type="Proteomes" id="UP000095651">
    <property type="component" value="Unassembled WGS sequence"/>
</dbReference>
<keyword evidence="5" id="KW-0472">Membrane</keyword>
<gene>
    <name evidence="7" type="ORF">ERS852407_01654</name>
</gene>
<feature type="domain" description="SpaA-like prealbumin fold" evidence="6">
    <location>
        <begin position="3172"/>
        <end position="3258"/>
    </location>
</feature>
<evidence type="ECO:0000256" key="1">
    <source>
        <dbReference type="ARBA" id="ARBA00007257"/>
    </source>
</evidence>
<comment type="similarity">
    <text evidence="1">Belongs to the serine-aspartate repeat-containing protein (SDr) family.</text>
</comment>
<feature type="compositionally biased region" description="Acidic residues" evidence="4">
    <location>
        <begin position="659"/>
        <end position="677"/>
    </location>
</feature>
<proteinExistence type="inferred from homology"/>
<feature type="domain" description="SpaA-like prealbumin fold" evidence="6">
    <location>
        <begin position="2712"/>
        <end position="2799"/>
    </location>
</feature>
<evidence type="ECO:0000256" key="5">
    <source>
        <dbReference type="SAM" id="Phobius"/>
    </source>
</evidence>
<dbReference type="InterPro" id="IPR041033">
    <property type="entry name" value="SpaA_PFL_dom_1"/>
</dbReference>
<feature type="domain" description="SpaA-like prealbumin fold" evidence="6">
    <location>
        <begin position="2605"/>
        <end position="2700"/>
    </location>
</feature>
<dbReference type="InterPro" id="IPR013783">
    <property type="entry name" value="Ig-like_fold"/>
</dbReference>
<feature type="domain" description="SpaA-like prealbumin fold" evidence="6">
    <location>
        <begin position="2993"/>
        <end position="3079"/>
    </location>
</feature>
<keyword evidence="5" id="KW-0812">Transmembrane</keyword>
<dbReference type="PANTHER" id="PTHR36108">
    <property type="entry name" value="COLOSSIN-B-RELATED"/>
    <property type="match status" value="1"/>
</dbReference>
<evidence type="ECO:0000259" key="6">
    <source>
        <dbReference type="Pfam" id="PF17802"/>
    </source>
</evidence>
<protein>
    <submittedName>
        <fullName evidence="7">LPXTG-motif cell wall anchor domain-containing protein</fullName>
    </submittedName>
</protein>
<feature type="transmembrane region" description="Helical" evidence="5">
    <location>
        <begin position="3494"/>
        <end position="3514"/>
    </location>
</feature>
<feature type="transmembrane region" description="Helical" evidence="5">
    <location>
        <begin position="3526"/>
        <end position="3546"/>
    </location>
</feature>
<feature type="domain" description="SpaA-like prealbumin fold" evidence="6">
    <location>
        <begin position="3281"/>
        <end position="3361"/>
    </location>
</feature>
<feature type="compositionally biased region" description="Polar residues" evidence="4">
    <location>
        <begin position="614"/>
        <end position="624"/>
    </location>
</feature>
<name>A0A174BNX1_9FIRM</name>
<dbReference type="Pfam" id="PF17802">
    <property type="entry name" value="SpaA"/>
    <property type="match status" value="11"/>
</dbReference>
<feature type="transmembrane region" description="Helical" evidence="5">
    <location>
        <begin position="3839"/>
        <end position="3860"/>
    </location>
</feature>
<organism evidence="7 8">
    <name type="scientific">Hungatella hathewayi</name>
    <dbReference type="NCBI Taxonomy" id="154046"/>
    <lineage>
        <taxon>Bacteria</taxon>
        <taxon>Bacillati</taxon>
        <taxon>Bacillota</taxon>
        <taxon>Clostridia</taxon>
        <taxon>Lachnospirales</taxon>
        <taxon>Lachnospiraceae</taxon>
        <taxon>Hungatella</taxon>
    </lineage>
</organism>
<evidence type="ECO:0000256" key="2">
    <source>
        <dbReference type="ARBA" id="ARBA00022525"/>
    </source>
</evidence>